<dbReference type="Proteomes" id="UP000824214">
    <property type="component" value="Unassembled WGS sequence"/>
</dbReference>
<dbReference type="PROSITE" id="PS51071">
    <property type="entry name" value="HTH_RPIR"/>
    <property type="match status" value="1"/>
</dbReference>
<dbReference type="Pfam" id="PF01418">
    <property type="entry name" value="HTH_6"/>
    <property type="match status" value="1"/>
</dbReference>
<dbReference type="PANTHER" id="PTHR30514:SF18">
    <property type="entry name" value="RPIR-FAMILY TRANSCRIPTIONAL REGULATOR"/>
    <property type="match status" value="1"/>
</dbReference>
<dbReference type="AlphaFoldDB" id="A0A9D2S050"/>
<reference evidence="3" key="2">
    <citation type="submission" date="2021-04" db="EMBL/GenBank/DDBJ databases">
        <authorList>
            <person name="Gilroy R."/>
        </authorList>
    </citation>
    <scope>NUCLEOTIDE SEQUENCE</scope>
    <source>
        <strain evidence="3">ChiBcolR8-3208</strain>
    </source>
</reference>
<reference evidence="3" key="1">
    <citation type="journal article" date="2021" name="PeerJ">
        <title>Extensive microbial diversity within the chicken gut microbiome revealed by metagenomics and culture.</title>
        <authorList>
            <person name="Gilroy R."/>
            <person name="Ravi A."/>
            <person name="Getino M."/>
            <person name="Pursley I."/>
            <person name="Horton D.L."/>
            <person name="Alikhan N.F."/>
            <person name="Baker D."/>
            <person name="Gharbi K."/>
            <person name="Hall N."/>
            <person name="Watson M."/>
            <person name="Adriaenssens E.M."/>
            <person name="Foster-Nyarko E."/>
            <person name="Jarju S."/>
            <person name="Secka A."/>
            <person name="Antonio M."/>
            <person name="Oren A."/>
            <person name="Chaudhuri R.R."/>
            <person name="La Ragione R."/>
            <person name="Hildebrand F."/>
            <person name="Pallen M.J."/>
        </authorList>
    </citation>
    <scope>NUCLEOTIDE SEQUENCE</scope>
    <source>
        <strain evidence="3">ChiBcolR8-3208</strain>
    </source>
</reference>
<dbReference type="InterPro" id="IPR009057">
    <property type="entry name" value="Homeodomain-like_sf"/>
</dbReference>
<proteinExistence type="predicted"/>
<dbReference type="InterPro" id="IPR047640">
    <property type="entry name" value="RpiR-like"/>
</dbReference>
<feature type="domain" description="HTH rpiR-type" evidence="1">
    <location>
        <begin position="1"/>
        <end position="75"/>
    </location>
</feature>
<dbReference type="InterPro" id="IPR036388">
    <property type="entry name" value="WH-like_DNA-bd_sf"/>
</dbReference>
<dbReference type="Gene3D" id="1.10.10.10">
    <property type="entry name" value="Winged helix-like DNA-binding domain superfamily/Winged helix DNA-binding domain"/>
    <property type="match status" value="1"/>
</dbReference>
<gene>
    <name evidence="3" type="ORF">H9942_06945</name>
</gene>
<evidence type="ECO:0000259" key="2">
    <source>
        <dbReference type="PROSITE" id="PS51464"/>
    </source>
</evidence>
<accession>A0A9D2S050</accession>
<dbReference type="PANTHER" id="PTHR30514">
    <property type="entry name" value="GLUCOKINASE"/>
    <property type="match status" value="1"/>
</dbReference>
<evidence type="ECO:0000313" key="3">
    <source>
        <dbReference type="EMBL" id="HJB37790.1"/>
    </source>
</evidence>
<protein>
    <submittedName>
        <fullName evidence="3">MurR/RpiR family transcriptional regulator</fullName>
    </submittedName>
</protein>
<comment type="caution">
    <text evidence="3">The sequence shown here is derived from an EMBL/GenBank/DDBJ whole genome shotgun (WGS) entry which is preliminary data.</text>
</comment>
<dbReference type="PROSITE" id="PS51464">
    <property type="entry name" value="SIS"/>
    <property type="match status" value="1"/>
</dbReference>
<dbReference type="SUPFAM" id="SSF46689">
    <property type="entry name" value="Homeodomain-like"/>
    <property type="match status" value="1"/>
</dbReference>
<dbReference type="Gene3D" id="3.40.50.10490">
    <property type="entry name" value="Glucose-6-phosphate isomerase like protein, domain 1"/>
    <property type="match status" value="1"/>
</dbReference>
<dbReference type="Pfam" id="PF01380">
    <property type="entry name" value="SIS"/>
    <property type="match status" value="1"/>
</dbReference>
<evidence type="ECO:0000313" key="4">
    <source>
        <dbReference type="Proteomes" id="UP000824214"/>
    </source>
</evidence>
<evidence type="ECO:0000259" key="1">
    <source>
        <dbReference type="PROSITE" id="PS51071"/>
    </source>
</evidence>
<dbReference type="SUPFAM" id="SSF53697">
    <property type="entry name" value="SIS domain"/>
    <property type="match status" value="1"/>
</dbReference>
<dbReference type="GO" id="GO:0003700">
    <property type="term" value="F:DNA-binding transcription factor activity"/>
    <property type="evidence" value="ECO:0007669"/>
    <property type="project" value="InterPro"/>
</dbReference>
<dbReference type="InterPro" id="IPR001347">
    <property type="entry name" value="SIS_dom"/>
</dbReference>
<dbReference type="GO" id="GO:0003677">
    <property type="term" value="F:DNA binding"/>
    <property type="evidence" value="ECO:0007669"/>
    <property type="project" value="InterPro"/>
</dbReference>
<dbReference type="InterPro" id="IPR000281">
    <property type="entry name" value="HTH_RpiR"/>
</dbReference>
<organism evidence="3 4">
    <name type="scientific">Candidatus Acutalibacter ornithocaccae</name>
    <dbReference type="NCBI Taxonomy" id="2838416"/>
    <lineage>
        <taxon>Bacteria</taxon>
        <taxon>Bacillati</taxon>
        <taxon>Bacillota</taxon>
        <taxon>Clostridia</taxon>
        <taxon>Eubacteriales</taxon>
        <taxon>Acutalibacteraceae</taxon>
        <taxon>Acutalibacter</taxon>
    </lineage>
</organism>
<dbReference type="GO" id="GO:1901135">
    <property type="term" value="P:carbohydrate derivative metabolic process"/>
    <property type="evidence" value="ECO:0007669"/>
    <property type="project" value="InterPro"/>
</dbReference>
<feature type="domain" description="SIS" evidence="2">
    <location>
        <begin position="116"/>
        <end position="253"/>
    </location>
</feature>
<name>A0A9D2S050_9FIRM</name>
<dbReference type="GO" id="GO:0097367">
    <property type="term" value="F:carbohydrate derivative binding"/>
    <property type="evidence" value="ECO:0007669"/>
    <property type="project" value="InterPro"/>
</dbReference>
<sequence length="273" mass="30428">MTIQFPHMPEQITRSEAEIIDYISNNPREFLQDSIGAVSQKLGVSGTTLSRFARRVGCGDYKGLKRLVSQQEQPVGPAAKLLETQQGFTVENWMLRQQLCLEKTLEGLDPQAFAQAAQALLDCHRVFIHAKSASASLGQLLLFRLRRLGIEAILLPSGGSEVLEGLSQAHSDDLVVLFSFSKVSREGRMILEYQKQAGYRTLSFTSRSYLPEPERADMNLFVYRGEAKEYHSMTAPAALIDALVVAVSEKLGDEAVQRLSNLHRLKKAYDGNR</sequence>
<dbReference type="InterPro" id="IPR046348">
    <property type="entry name" value="SIS_dom_sf"/>
</dbReference>
<dbReference type="EMBL" id="DWXZ01000144">
    <property type="protein sequence ID" value="HJB37790.1"/>
    <property type="molecule type" value="Genomic_DNA"/>
</dbReference>